<dbReference type="PROSITE" id="PS51767">
    <property type="entry name" value="PEPTIDASE_A1"/>
    <property type="match status" value="1"/>
</dbReference>
<accession>A0A9P7VC71</accession>
<dbReference type="PRINTS" id="PR00792">
    <property type="entry name" value="PEPSIN"/>
</dbReference>
<keyword evidence="6" id="KW-1185">Reference proteome</keyword>
<evidence type="ECO:0000313" key="5">
    <source>
        <dbReference type="EMBL" id="KAG7195123.1"/>
    </source>
</evidence>
<reference evidence="5" key="1">
    <citation type="submission" date="2021-03" db="EMBL/GenBank/DDBJ databases">
        <authorList>
            <person name="Palmer J.M."/>
        </authorList>
    </citation>
    <scope>NUCLEOTIDE SEQUENCE</scope>
    <source>
        <strain evidence="5">ARV_011</strain>
    </source>
</reference>
<keyword evidence="5" id="KW-0378">Hydrolase</keyword>
<dbReference type="Pfam" id="PF00026">
    <property type="entry name" value="Asp"/>
    <property type="match status" value="1"/>
</dbReference>
<evidence type="ECO:0000256" key="1">
    <source>
        <dbReference type="ARBA" id="ARBA00007447"/>
    </source>
</evidence>
<evidence type="ECO:0000259" key="4">
    <source>
        <dbReference type="PROSITE" id="PS51767"/>
    </source>
</evidence>
<dbReference type="InterPro" id="IPR033121">
    <property type="entry name" value="PEPTIDASE_A1"/>
</dbReference>
<sequence length="299" mass="32316">MPHSFYGVLGIGIPNNSSNITSLSNLPARLKMGGIIEKMVYSMYQLSQNSTRGVVLFGAIDYSKFTGELLTVPITTLLEDSMYLPRSRIEVIVNHLQLSNGEKKVNVLTNSYPAVLDSSTELIQVPRALANNLKYILNADNSSSAYVIKCPSDSSLTLDFEFSGSFLSIPVLSLVTSRYAGNCTLGIIPQDQGNYIILGRTFLKGAYVVYDLDDREVSLAVRDFNEGALSSIVVINSLIASAVDAPNYSSTLLGSISREPKATATLKYNKLLMAVSKDGLALSIKMTLAIVLAVVLLVV</sequence>
<dbReference type="OrthoDB" id="771136at2759"/>
<evidence type="ECO:0000256" key="2">
    <source>
        <dbReference type="ARBA" id="ARBA00023157"/>
    </source>
</evidence>
<dbReference type="SUPFAM" id="SSF50630">
    <property type="entry name" value="Acid proteases"/>
    <property type="match status" value="1"/>
</dbReference>
<feature type="transmembrane region" description="Helical" evidence="3">
    <location>
        <begin position="279"/>
        <end position="298"/>
    </location>
</feature>
<keyword evidence="3" id="KW-0812">Transmembrane</keyword>
<gene>
    <name evidence="5" type="primary">YPS1_3</name>
    <name evidence="5" type="ORF">KQ657_003644</name>
</gene>
<keyword evidence="3" id="KW-0472">Membrane</keyword>
<dbReference type="PANTHER" id="PTHR47966:SF65">
    <property type="entry name" value="ASPARTIC-TYPE ENDOPEPTIDASE"/>
    <property type="match status" value="1"/>
</dbReference>
<dbReference type="EMBL" id="JAHMUF010000004">
    <property type="protein sequence ID" value="KAG7195123.1"/>
    <property type="molecule type" value="Genomic_DNA"/>
</dbReference>
<dbReference type="GO" id="GO:0006508">
    <property type="term" value="P:proteolysis"/>
    <property type="evidence" value="ECO:0007669"/>
    <property type="project" value="UniProtKB-KW"/>
</dbReference>
<comment type="caution">
    <text evidence="5">The sequence shown here is derived from an EMBL/GenBank/DDBJ whole genome shotgun (WGS) entry which is preliminary data.</text>
</comment>
<feature type="domain" description="Peptidase A1" evidence="4">
    <location>
        <begin position="1"/>
        <end position="220"/>
    </location>
</feature>
<dbReference type="AlphaFoldDB" id="A0A9P7VC71"/>
<name>A0A9P7VC71_9ASCO</name>
<comment type="similarity">
    <text evidence="1">Belongs to the peptidase A1 family.</text>
</comment>
<evidence type="ECO:0000313" key="6">
    <source>
        <dbReference type="Proteomes" id="UP000790833"/>
    </source>
</evidence>
<dbReference type="Gene3D" id="2.40.70.10">
    <property type="entry name" value="Acid Proteases"/>
    <property type="match status" value="2"/>
</dbReference>
<dbReference type="InterPro" id="IPR001461">
    <property type="entry name" value="Aspartic_peptidase_A1"/>
</dbReference>
<dbReference type="InterPro" id="IPR021109">
    <property type="entry name" value="Peptidase_aspartic_dom_sf"/>
</dbReference>
<dbReference type="RefSeq" id="XP_043050670.1">
    <property type="nucleotide sequence ID" value="XM_043194346.1"/>
</dbReference>
<dbReference type="GeneID" id="66117018"/>
<keyword evidence="3" id="KW-1133">Transmembrane helix</keyword>
<evidence type="ECO:0000256" key="3">
    <source>
        <dbReference type="SAM" id="Phobius"/>
    </source>
</evidence>
<keyword evidence="2" id="KW-1015">Disulfide bond</keyword>
<dbReference type="PANTHER" id="PTHR47966">
    <property type="entry name" value="BETA-SITE APP-CLEAVING ENZYME, ISOFORM A-RELATED"/>
    <property type="match status" value="1"/>
</dbReference>
<keyword evidence="5" id="KW-0645">Protease</keyword>
<dbReference type="Proteomes" id="UP000790833">
    <property type="component" value="Unassembled WGS sequence"/>
</dbReference>
<dbReference type="GO" id="GO:0004190">
    <property type="term" value="F:aspartic-type endopeptidase activity"/>
    <property type="evidence" value="ECO:0007669"/>
    <property type="project" value="InterPro"/>
</dbReference>
<organism evidence="5 6">
    <name type="scientific">Scheffersomyces spartinae</name>
    <dbReference type="NCBI Taxonomy" id="45513"/>
    <lineage>
        <taxon>Eukaryota</taxon>
        <taxon>Fungi</taxon>
        <taxon>Dikarya</taxon>
        <taxon>Ascomycota</taxon>
        <taxon>Saccharomycotina</taxon>
        <taxon>Pichiomycetes</taxon>
        <taxon>Debaryomycetaceae</taxon>
        <taxon>Scheffersomyces</taxon>
    </lineage>
</organism>
<protein>
    <submittedName>
        <fullName evidence="5">Aspartyl protease</fullName>
    </submittedName>
</protein>
<proteinExistence type="inferred from homology"/>